<organism evidence="9 10">
    <name type="scientific">Platanthera zijinensis</name>
    <dbReference type="NCBI Taxonomy" id="2320716"/>
    <lineage>
        <taxon>Eukaryota</taxon>
        <taxon>Viridiplantae</taxon>
        <taxon>Streptophyta</taxon>
        <taxon>Embryophyta</taxon>
        <taxon>Tracheophyta</taxon>
        <taxon>Spermatophyta</taxon>
        <taxon>Magnoliopsida</taxon>
        <taxon>Liliopsida</taxon>
        <taxon>Asparagales</taxon>
        <taxon>Orchidaceae</taxon>
        <taxon>Orchidoideae</taxon>
        <taxon>Orchideae</taxon>
        <taxon>Orchidinae</taxon>
        <taxon>Platanthera</taxon>
    </lineage>
</organism>
<dbReference type="GO" id="GO:0003677">
    <property type="term" value="F:DNA binding"/>
    <property type="evidence" value="ECO:0007669"/>
    <property type="project" value="UniProtKB-KW"/>
</dbReference>
<keyword evidence="5" id="KW-0804">Transcription</keyword>
<evidence type="ECO:0000256" key="5">
    <source>
        <dbReference type="ARBA" id="ARBA00023163"/>
    </source>
</evidence>
<dbReference type="InterPro" id="IPR011598">
    <property type="entry name" value="bHLH_dom"/>
</dbReference>
<keyword evidence="6" id="KW-0539">Nucleus</keyword>
<accession>A0AAP0C634</accession>
<evidence type="ECO:0000313" key="10">
    <source>
        <dbReference type="Proteomes" id="UP001418222"/>
    </source>
</evidence>
<dbReference type="InterPro" id="IPR047265">
    <property type="entry name" value="PIF1-like_bHLH"/>
</dbReference>
<dbReference type="InterPro" id="IPR031066">
    <property type="entry name" value="bHLH_ALC-like_plant"/>
</dbReference>
<feature type="region of interest" description="Disordered" evidence="7">
    <location>
        <begin position="1"/>
        <end position="30"/>
    </location>
</feature>
<feature type="domain" description="BHLH" evidence="8">
    <location>
        <begin position="236"/>
        <end position="285"/>
    </location>
</feature>
<dbReference type="AlphaFoldDB" id="A0AAP0C634"/>
<dbReference type="CDD" id="cd11445">
    <property type="entry name" value="bHLH_AtPIF_like"/>
    <property type="match status" value="1"/>
</dbReference>
<dbReference type="InterPro" id="IPR036638">
    <property type="entry name" value="HLH_DNA-bd_sf"/>
</dbReference>
<protein>
    <submittedName>
        <fullName evidence="9">Transcription factor UNE10</fullName>
    </submittedName>
</protein>
<evidence type="ECO:0000256" key="6">
    <source>
        <dbReference type="ARBA" id="ARBA00023242"/>
    </source>
</evidence>
<evidence type="ECO:0000259" key="8">
    <source>
        <dbReference type="PROSITE" id="PS50888"/>
    </source>
</evidence>
<dbReference type="GO" id="GO:0005634">
    <property type="term" value="C:nucleus"/>
    <property type="evidence" value="ECO:0007669"/>
    <property type="project" value="UniProtKB-SubCell"/>
</dbReference>
<dbReference type="Pfam" id="PF00010">
    <property type="entry name" value="HLH"/>
    <property type="match status" value="1"/>
</dbReference>
<sequence>MSHQCVPSWDLEDDDSPPIARPTPPLLLNQKIPRPSTAIAAAFTGHDEVAELTWKDGSLSMLGLRQPGQRIKKQKPRYPSPSSAASAAAAGGTLECIVDQARGSSSSPDLLYWLGGAHDEAPADALVPCSDQGAGRNCVSQGSAAPTTFAATVDTCRDLTAGEAEEIGFSGTPSGSPLTAEDQTEGGGSAETEKRSFVGTRSLGVDDHNSIGHCVPSQQETLEEIGMTSMSRKRSRVAAVHNHYERKRRDRINQKMKTLQKLLPSSSKTDKASMLDEVIEYMKLLQAQVHVMSTMSPMMLPITLHHQQLQISMMAQMAQMARMSHMSMGLGLMDPTLSGHIGLTPPPPAPPPPMLHPSAFLPSSTVAAQDSLTTNWMQQLGGRVFPDIFSVFMGCPTQQQQTVNSEAYNRMAALYQQLYGYNKN</sequence>
<dbReference type="PANTHER" id="PTHR45855">
    <property type="entry name" value="TRANSCRIPTION FACTOR PIF1-RELATED"/>
    <property type="match status" value="1"/>
</dbReference>
<name>A0AAP0C634_9ASPA</name>
<evidence type="ECO:0000256" key="4">
    <source>
        <dbReference type="ARBA" id="ARBA00023125"/>
    </source>
</evidence>
<dbReference type="SMART" id="SM00353">
    <property type="entry name" value="HLH"/>
    <property type="match status" value="1"/>
</dbReference>
<dbReference type="GO" id="GO:0046983">
    <property type="term" value="F:protein dimerization activity"/>
    <property type="evidence" value="ECO:0007669"/>
    <property type="project" value="InterPro"/>
</dbReference>
<evidence type="ECO:0000256" key="3">
    <source>
        <dbReference type="ARBA" id="ARBA00023015"/>
    </source>
</evidence>
<gene>
    <name evidence="9" type="primary">UNE10</name>
    <name evidence="9" type="ORF">KSP39_PZI000721</name>
</gene>
<dbReference type="EMBL" id="JBBWWQ010000001">
    <property type="protein sequence ID" value="KAK8958061.1"/>
    <property type="molecule type" value="Genomic_DNA"/>
</dbReference>
<dbReference type="Gene3D" id="4.10.280.10">
    <property type="entry name" value="Helix-loop-helix DNA-binding domain"/>
    <property type="match status" value="1"/>
</dbReference>
<evidence type="ECO:0000256" key="2">
    <source>
        <dbReference type="ARBA" id="ARBA00005510"/>
    </source>
</evidence>
<dbReference type="PROSITE" id="PS50888">
    <property type="entry name" value="BHLH"/>
    <property type="match status" value="1"/>
</dbReference>
<keyword evidence="3" id="KW-0805">Transcription regulation</keyword>
<keyword evidence="10" id="KW-1185">Reference proteome</keyword>
<comment type="caution">
    <text evidence="9">The sequence shown here is derived from an EMBL/GenBank/DDBJ whole genome shotgun (WGS) entry which is preliminary data.</text>
</comment>
<feature type="region of interest" description="Disordered" evidence="7">
    <location>
        <begin position="166"/>
        <end position="196"/>
    </location>
</feature>
<evidence type="ECO:0000256" key="1">
    <source>
        <dbReference type="ARBA" id="ARBA00004123"/>
    </source>
</evidence>
<comment type="similarity">
    <text evidence="2">Belongs to the bHLH protein family.</text>
</comment>
<evidence type="ECO:0000313" key="9">
    <source>
        <dbReference type="EMBL" id="KAK8958061.1"/>
    </source>
</evidence>
<comment type="subcellular location">
    <subcellularLocation>
        <location evidence="1">Nucleus</location>
    </subcellularLocation>
</comment>
<dbReference type="PANTHER" id="PTHR45855:SF23">
    <property type="entry name" value="TRANSCRIPTION FACTOR MEE8-RELATED"/>
    <property type="match status" value="1"/>
</dbReference>
<proteinExistence type="inferred from homology"/>
<evidence type="ECO:0000256" key="7">
    <source>
        <dbReference type="SAM" id="MobiDB-lite"/>
    </source>
</evidence>
<dbReference type="Proteomes" id="UP001418222">
    <property type="component" value="Unassembled WGS sequence"/>
</dbReference>
<reference evidence="9 10" key="1">
    <citation type="journal article" date="2022" name="Nat. Plants">
        <title>Genomes of leafy and leafless Platanthera orchids illuminate the evolution of mycoheterotrophy.</title>
        <authorList>
            <person name="Li M.H."/>
            <person name="Liu K.W."/>
            <person name="Li Z."/>
            <person name="Lu H.C."/>
            <person name="Ye Q.L."/>
            <person name="Zhang D."/>
            <person name="Wang J.Y."/>
            <person name="Li Y.F."/>
            <person name="Zhong Z.M."/>
            <person name="Liu X."/>
            <person name="Yu X."/>
            <person name="Liu D.K."/>
            <person name="Tu X.D."/>
            <person name="Liu B."/>
            <person name="Hao Y."/>
            <person name="Liao X.Y."/>
            <person name="Jiang Y.T."/>
            <person name="Sun W.H."/>
            <person name="Chen J."/>
            <person name="Chen Y.Q."/>
            <person name="Ai Y."/>
            <person name="Zhai J.W."/>
            <person name="Wu S.S."/>
            <person name="Zhou Z."/>
            <person name="Hsiao Y.Y."/>
            <person name="Wu W.L."/>
            <person name="Chen Y.Y."/>
            <person name="Lin Y.F."/>
            <person name="Hsu J.L."/>
            <person name="Li C.Y."/>
            <person name="Wang Z.W."/>
            <person name="Zhao X."/>
            <person name="Zhong W.Y."/>
            <person name="Ma X.K."/>
            <person name="Ma L."/>
            <person name="Huang J."/>
            <person name="Chen G.Z."/>
            <person name="Huang M.Z."/>
            <person name="Huang L."/>
            <person name="Peng D.H."/>
            <person name="Luo Y.B."/>
            <person name="Zou S.Q."/>
            <person name="Chen S.P."/>
            <person name="Lan S."/>
            <person name="Tsai W.C."/>
            <person name="Van de Peer Y."/>
            <person name="Liu Z.J."/>
        </authorList>
    </citation>
    <scope>NUCLEOTIDE SEQUENCE [LARGE SCALE GENOMIC DNA]</scope>
    <source>
        <strain evidence="9">Lor287</strain>
    </source>
</reference>
<keyword evidence="4" id="KW-0238">DNA-binding</keyword>
<dbReference type="SUPFAM" id="SSF47459">
    <property type="entry name" value="HLH, helix-loop-helix DNA-binding domain"/>
    <property type="match status" value="1"/>
</dbReference>